<evidence type="ECO:0000256" key="4">
    <source>
        <dbReference type="RuleBase" id="RU000509"/>
    </source>
</evidence>
<evidence type="ECO:0000256" key="3">
    <source>
        <dbReference type="ARBA" id="ARBA00023326"/>
    </source>
</evidence>
<keyword evidence="3 4" id="KW-0624">Polysaccharide degradation</keyword>
<protein>
    <recommendedName>
        <fullName evidence="4">Beta-amylase</fullName>
        <ecNumber evidence="4">3.2.1.2</ecNumber>
    </recommendedName>
</protein>
<dbReference type="PRINTS" id="PR00750">
    <property type="entry name" value="BETAAMYLASE"/>
</dbReference>
<dbReference type="Pfam" id="PF01373">
    <property type="entry name" value="Glyco_hydro_14"/>
    <property type="match status" value="1"/>
</dbReference>
<dbReference type="EMBL" id="JAQIZT010000002">
    <property type="protein sequence ID" value="KAJ7007002.1"/>
    <property type="molecule type" value="Genomic_DNA"/>
</dbReference>
<dbReference type="GO" id="GO:0000272">
    <property type="term" value="P:polysaccharide catabolic process"/>
    <property type="evidence" value="ECO:0007669"/>
    <property type="project" value="UniProtKB-KW"/>
</dbReference>
<reference evidence="6" key="1">
    <citation type="journal article" date="2023" name="Mol. Ecol. Resour.">
        <title>Chromosome-level genome assembly of a triploid poplar Populus alba 'Berolinensis'.</title>
        <authorList>
            <person name="Chen S."/>
            <person name="Yu Y."/>
            <person name="Wang X."/>
            <person name="Wang S."/>
            <person name="Zhang T."/>
            <person name="Zhou Y."/>
            <person name="He R."/>
            <person name="Meng N."/>
            <person name="Wang Y."/>
            <person name="Liu W."/>
            <person name="Liu Z."/>
            <person name="Liu J."/>
            <person name="Guo Q."/>
            <person name="Huang H."/>
            <person name="Sederoff R.R."/>
            <person name="Wang G."/>
            <person name="Qu G."/>
            <person name="Chen S."/>
        </authorList>
    </citation>
    <scope>NUCLEOTIDE SEQUENCE</scope>
    <source>
        <strain evidence="6">SC-2020</strain>
    </source>
</reference>
<name>A0AAD6RF10_9ROSI</name>
<dbReference type="PANTHER" id="PTHR31352">
    <property type="entry name" value="BETA-AMYLASE 1, CHLOROPLASTIC"/>
    <property type="match status" value="1"/>
</dbReference>
<keyword evidence="2 4" id="KW-0119">Carbohydrate metabolism</keyword>
<comment type="catalytic activity">
    <reaction evidence="4">
        <text>Hydrolysis of (1-&gt;4)-alpha-D-glucosidic linkages in polysaccharides so as to remove successive maltose units from the non-reducing ends of the chains.</text>
        <dbReference type="EC" id="3.2.1.2"/>
    </reaction>
</comment>
<feature type="transmembrane region" description="Helical" evidence="5">
    <location>
        <begin position="105"/>
        <end position="130"/>
    </location>
</feature>
<dbReference type="SUPFAM" id="SSF51445">
    <property type="entry name" value="(Trans)glycosidases"/>
    <property type="match status" value="1"/>
</dbReference>
<accession>A0AAD6RF10</accession>
<keyword evidence="7" id="KW-1185">Reference proteome</keyword>
<keyword evidence="5" id="KW-0472">Membrane</keyword>
<keyword evidence="5" id="KW-0812">Transmembrane</keyword>
<evidence type="ECO:0000256" key="2">
    <source>
        <dbReference type="ARBA" id="ARBA00023277"/>
    </source>
</evidence>
<dbReference type="PANTHER" id="PTHR31352:SF3">
    <property type="entry name" value="INACTIVE BETA-AMYLASE 9"/>
    <property type="match status" value="1"/>
</dbReference>
<dbReference type="Gene3D" id="3.20.20.80">
    <property type="entry name" value="Glycosidases"/>
    <property type="match status" value="1"/>
</dbReference>
<dbReference type="GO" id="GO:0016161">
    <property type="term" value="F:beta-amylase activity"/>
    <property type="evidence" value="ECO:0007669"/>
    <property type="project" value="UniProtKB-EC"/>
</dbReference>
<dbReference type="Proteomes" id="UP001164929">
    <property type="component" value="Chromosome 2"/>
</dbReference>
<organism evidence="6 7">
    <name type="scientific">Populus alba x Populus x berolinensis</name>
    <dbReference type="NCBI Taxonomy" id="444605"/>
    <lineage>
        <taxon>Eukaryota</taxon>
        <taxon>Viridiplantae</taxon>
        <taxon>Streptophyta</taxon>
        <taxon>Embryophyta</taxon>
        <taxon>Tracheophyta</taxon>
        <taxon>Spermatophyta</taxon>
        <taxon>Magnoliopsida</taxon>
        <taxon>eudicotyledons</taxon>
        <taxon>Gunneridae</taxon>
        <taxon>Pentapetalae</taxon>
        <taxon>rosids</taxon>
        <taxon>fabids</taxon>
        <taxon>Malpighiales</taxon>
        <taxon>Salicaceae</taxon>
        <taxon>Saliceae</taxon>
        <taxon>Populus</taxon>
    </lineage>
</organism>
<evidence type="ECO:0000313" key="6">
    <source>
        <dbReference type="EMBL" id="KAJ7007002.1"/>
    </source>
</evidence>
<comment type="similarity">
    <text evidence="1 4">Belongs to the glycosyl hydrolase 14 family.</text>
</comment>
<dbReference type="AlphaFoldDB" id="A0AAD6RF10"/>
<evidence type="ECO:0000256" key="1">
    <source>
        <dbReference type="ARBA" id="ARBA00005652"/>
    </source>
</evidence>
<dbReference type="InterPro" id="IPR017853">
    <property type="entry name" value="GH"/>
</dbReference>
<gene>
    <name evidence="6" type="ORF">NC653_006152</name>
</gene>
<evidence type="ECO:0000313" key="7">
    <source>
        <dbReference type="Proteomes" id="UP001164929"/>
    </source>
</evidence>
<dbReference type="EC" id="3.2.1.2" evidence="4"/>
<keyword evidence="4" id="KW-0378">Hydrolase</keyword>
<keyword evidence="5" id="KW-1133">Transmembrane helix</keyword>
<keyword evidence="4" id="KW-0326">Glycosidase</keyword>
<proteinExistence type="inferred from homology"/>
<comment type="caution">
    <text evidence="6">The sequence shown here is derived from an EMBL/GenBank/DDBJ whole genome shotgun (WGS) entry which is preliminary data.</text>
</comment>
<sequence>MHSWYKTRSHPSELTVGFNNTVNRDGYEAVAEMFARNSCKMILSGMDLSDKHQPQESLSSPESILAQIRTVCRKHGVEISGQNSVVSKAPHGFEQIKKNISGESAVNLFLSHALPVPLHPFIIASLFYFLF</sequence>
<evidence type="ECO:0000256" key="5">
    <source>
        <dbReference type="SAM" id="Phobius"/>
    </source>
</evidence>
<dbReference type="InterPro" id="IPR001554">
    <property type="entry name" value="Glyco_hydro_14"/>
</dbReference>